<comment type="caution">
    <text evidence="1">The sequence shown here is derived from an EMBL/GenBank/DDBJ whole genome shotgun (WGS) entry which is preliminary data.</text>
</comment>
<proteinExistence type="predicted"/>
<accession>A0ABD2MXL5</accession>
<dbReference type="EMBL" id="JABFTP020000042">
    <property type="protein sequence ID" value="KAL3271193.1"/>
    <property type="molecule type" value="Genomic_DNA"/>
</dbReference>
<keyword evidence="2" id="KW-1185">Reference proteome</keyword>
<protein>
    <submittedName>
        <fullName evidence="1">Uncharacterized protein</fullName>
    </submittedName>
</protein>
<evidence type="ECO:0000313" key="2">
    <source>
        <dbReference type="Proteomes" id="UP001516400"/>
    </source>
</evidence>
<sequence length="140" mass="16643">MDFSKTETTQIHESIKIEDTNFVHIERDILNQNILIETSKDNLHEKETNLYNVNLVKIEPEQPEAFFFRTKEIFMNEYVEGKVKFGIIKFLLSMKLVKILSLRLMEIDPLFLKSKKNYLSKIENLWYKIFSIILQVSPLS</sequence>
<organism evidence="1 2">
    <name type="scientific">Cryptolaemus montrouzieri</name>
    <dbReference type="NCBI Taxonomy" id="559131"/>
    <lineage>
        <taxon>Eukaryota</taxon>
        <taxon>Metazoa</taxon>
        <taxon>Ecdysozoa</taxon>
        <taxon>Arthropoda</taxon>
        <taxon>Hexapoda</taxon>
        <taxon>Insecta</taxon>
        <taxon>Pterygota</taxon>
        <taxon>Neoptera</taxon>
        <taxon>Endopterygota</taxon>
        <taxon>Coleoptera</taxon>
        <taxon>Polyphaga</taxon>
        <taxon>Cucujiformia</taxon>
        <taxon>Coccinelloidea</taxon>
        <taxon>Coccinellidae</taxon>
        <taxon>Scymninae</taxon>
        <taxon>Scymnini</taxon>
        <taxon>Cryptolaemus</taxon>
    </lineage>
</organism>
<evidence type="ECO:0000313" key="1">
    <source>
        <dbReference type="EMBL" id="KAL3271193.1"/>
    </source>
</evidence>
<dbReference type="Proteomes" id="UP001516400">
    <property type="component" value="Unassembled WGS sequence"/>
</dbReference>
<gene>
    <name evidence="1" type="ORF">HHI36_021689</name>
</gene>
<name>A0ABD2MXL5_9CUCU</name>
<reference evidence="1 2" key="1">
    <citation type="journal article" date="2021" name="BMC Biol.">
        <title>Horizontally acquired antibacterial genes associated with adaptive radiation of ladybird beetles.</title>
        <authorList>
            <person name="Li H.S."/>
            <person name="Tang X.F."/>
            <person name="Huang Y.H."/>
            <person name="Xu Z.Y."/>
            <person name="Chen M.L."/>
            <person name="Du X.Y."/>
            <person name="Qiu B.Y."/>
            <person name="Chen P.T."/>
            <person name="Zhang W."/>
            <person name="Slipinski A."/>
            <person name="Escalona H.E."/>
            <person name="Waterhouse R.M."/>
            <person name="Zwick A."/>
            <person name="Pang H."/>
        </authorList>
    </citation>
    <scope>NUCLEOTIDE SEQUENCE [LARGE SCALE GENOMIC DNA]</scope>
    <source>
        <strain evidence="1">SYSU2018</strain>
    </source>
</reference>
<dbReference type="AlphaFoldDB" id="A0ABD2MXL5"/>